<evidence type="ECO:0000256" key="2">
    <source>
        <dbReference type="SAM" id="Phobius"/>
    </source>
</evidence>
<dbReference type="PROSITE" id="PS00383">
    <property type="entry name" value="TYR_PHOSPHATASE_1"/>
    <property type="match status" value="1"/>
</dbReference>
<dbReference type="PATRIC" id="fig|451.8.peg.1894"/>
<feature type="transmembrane region" description="Helical" evidence="2">
    <location>
        <begin position="667"/>
        <end position="690"/>
    </location>
</feature>
<proteinExistence type="predicted"/>
<protein>
    <submittedName>
        <fullName evidence="3">Uncharacterized protein</fullName>
    </submittedName>
</protein>
<feature type="region of interest" description="Disordered" evidence="1">
    <location>
        <begin position="753"/>
        <end position="775"/>
    </location>
</feature>
<dbReference type="HOGENOM" id="CLU_356733_0_0_6"/>
<organism evidence="3 5">
    <name type="scientific">Legionella micdadei</name>
    <name type="common">Tatlockia micdadei</name>
    <dbReference type="NCBI Taxonomy" id="451"/>
    <lineage>
        <taxon>Bacteria</taxon>
        <taxon>Pseudomonadati</taxon>
        <taxon>Pseudomonadota</taxon>
        <taxon>Gammaproteobacteria</taxon>
        <taxon>Legionellales</taxon>
        <taxon>Legionellaceae</taxon>
        <taxon>Legionella</taxon>
    </lineage>
</organism>
<feature type="compositionally biased region" description="Basic and acidic residues" evidence="1">
    <location>
        <begin position="753"/>
        <end position="767"/>
    </location>
</feature>
<gene>
    <name evidence="3" type="ORF">LMI_0350</name>
    <name evidence="4" type="ORF">SAMN02982997_02969</name>
</gene>
<keyword evidence="2" id="KW-0472">Membrane</keyword>
<dbReference type="EMBL" id="FMVN01000021">
    <property type="protein sequence ID" value="SCY80001.1"/>
    <property type="molecule type" value="Genomic_DNA"/>
</dbReference>
<reference evidence="4 6" key="3">
    <citation type="submission" date="2016-10" db="EMBL/GenBank/DDBJ databases">
        <authorList>
            <person name="Varghese N."/>
            <person name="Submissions S."/>
        </authorList>
    </citation>
    <scope>NUCLEOTIDE SEQUENCE [LARGE SCALE GENOMIC DNA]</scope>
    <source>
        <strain evidence="4 6">ATCC 33218</strain>
    </source>
</reference>
<evidence type="ECO:0000313" key="6">
    <source>
        <dbReference type="Proteomes" id="UP000182998"/>
    </source>
</evidence>
<feature type="transmembrane region" description="Helical" evidence="2">
    <location>
        <begin position="696"/>
        <end position="729"/>
    </location>
</feature>
<evidence type="ECO:0000256" key="1">
    <source>
        <dbReference type="SAM" id="MobiDB-lite"/>
    </source>
</evidence>
<accession>A0A098GCJ2</accession>
<evidence type="ECO:0000313" key="3">
    <source>
        <dbReference type="EMBL" id="CEG59710.1"/>
    </source>
</evidence>
<name>A0A098GCJ2_LEGMI</name>
<dbReference type="KEGG" id="tmc:LMI_0350"/>
<keyword evidence="6" id="KW-1185">Reference proteome</keyword>
<dbReference type="RefSeq" id="WP_064103006.1">
    <property type="nucleotide sequence ID" value="NZ_FMVN01000021.1"/>
</dbReference>
<dbReference type="AlphaFoldDB" id="A0A098GCJ2"/>
<dbReference type="InterPro" id="IPR016130">
    <property type="entry name" value="Tyr_Pase_AS"/>
</dbReference>
<reference evidence="5" key="2">
    <citation type="submission" date="2014-09" db="EMBL/GenBank/DDBJ databases">
        <authorList>
            <person name="Gomez-Valero L."/>
        </authorList>
    </citation>
    <scope>NUCLEOTIDE SEQUENCE [LARGE SCALE GENOMIC DNA]</scope>
    <source>
        <strain evidence="5">ATCC33218</strain>
    </source>
</reference>
<reference evidence="3" key="1">
    <citation type="submission" date="2014-09" db="EMBL/GenBank/DDBJ databases">
        <authorList>
            <person name="GOMEZ-VALERO Laura"/>
        </authorList>
    </citation>
    <scope>NUCLEOTIDE SEQUENCE</scope>
    <source>
        <strain evidence="3">ATCC33218</strain>
    </source>
</reference>
<sequence length="775" mass="85285">MPREHSELFKGLTQQVGHEFCLNPELVEESLLEGEINYGAMSDLLREVNDAQFGIVSTLDNGTNTWLRDATRATPLGQRMSHDAPVIEANNALLRCLSRLRPIDFAIDKKHGAHGRELRDEIKTEFGSLCREILEIAQGEGSNSQKNALITQKEKAFNTFLVKQLHEANLTRGCESKKDAEKLLAYYRDLSSVLSPARTMVTLTYDESAHILQRETQYPVTEKTPVQIEALQQLETLIPYPFEDEKNAHTIRNLATQEADYLFAELIAKPDTALPAQARKTHLVGAKNAFIVKNELIQIVDELPPDVDGLEAQDEDVLWLARMGSPAFIGEGEKSEVIQIHTRENLEQVRAAAAARMGGDVDTLNLHVTTLNTYTFSENQSTIIKHVSQATRGREEKSDKMSYMATNPEGTLRALDIAEGLNFGEEEPPHGIAPFQKAKRLKSVSKVILAASNTEDTISVIHCASGQDRTGTAVEKSTQDWMKKRYKSKGLSTRNIESVRAAGGNAAEIASHHVHGSTGMKSDSIANDLLGEATFSPEAQREFYLKSAKTNKLNEVDEVDFLKRPCRFAKDEYEDYFRQFEENLRNSTEPLMICKGNEVIKQVKKIIAGRNPENLNSRSLSDLSLVLFAANKAMRELDDPQKTQENSKRLAALANNVSGKASPKWQALGVALMIFACASLVVVGILAAIPSGGTSLLLSAVGAIGLTASVGVGAGVGAVGFVGTGMFYLGREKGLAKSVSQFKQSLFYVKEESKSAIENPEEKDRQNTDLTSSFN</sequence>
<evidence type="ECO:0000313" key="5">
    <source>
        <dbReference type="Proteomes" id="UP000032414"/>
    </source>
</evidence>
<dbReference type="EMBL" id="LN614830">
    <property type="protein sequence ID" value="CEG59710.1"/>
    <property type="molecule type" value="Genomic_DNA"/>
</dbReference>
<evidence type="ECO:0000313" key="4">
    <source>
        <dbReference type="EMBL" id="SCY80001.1"/>
    </source>
</evidence>
<keyword evidence="2" id="KW-1133">Transmembrane helix</keyword>
<keyword evidence="2" id="KW-0812">Transmembrane</keyword>
<dbReference type="Proteomes" id="UP000032414">
    <property type="component" value="Chromosome I"/>
</dbReference>
<dbReference type="Proteomes" id="UP000182998">
    <property type="component" value="Unassembled WGS sequence"/>
</dbReference>